<dbReference type="OrthoDB" id="10513851at2759"/>
<dbReference type="InParanoid" id="B3MUW6"/>
<evidence type="ECO:0000256" key="1">
    <source>
        <dbReference type="SAM" id="MobiDB-lite"/>
    </source>
</evidence>
<accession>B3MUW6</accession>
<feature type="compositionally biased region" description="Polar residues" evidence="1">
    <location>
        <begin position="159"/>
        <end position="169"/>
    </location>
</feature>
<feature type="compositionally biased region" description="Acidic residues" evidence="1">
    <location>
        <begin position="175"/>
        <end position="189"/>
    </location>
</feature>
<sequence>MSPRWNHNKDQSPRSNRSSSNLHRGVSTRSRSIRRRPLYQGVLGVRAQRSGSRRLYTVREIQILGRVLSADQESELPDLSLLASRTMNANEPPIYIDVMAGGDVELRDEEYFYMQPILFIEDAIGEETFAIDQDLGFLPTSDEDPDGNDDPNGGFGSDANNDSNGSDESNAADETGQEWDSEGDPPTEK</sequence>
<proteinExistence type="predicted"/>
<dbReference type="AlphaFoldDB" id="B3MUW6"/>
<feature type="compositionally biased region" description="Polar residues" evidence="1">
    <location>
        <begin position="13"/>
        <end position="30"/>
    </location>
</feature>
<gene>
    <name evidence="2" type="primary">Dana\GF21918</name>
    <name evidence="2" type="synonym">dana_GLEANR_592</name>
    <name evidence="2" type="ORF">GF21918</name>
</gene>
<dbReference type="Proteomes" id="UP000007801">
    <property type="component" value="Unassembled WGS sequence"/>
</dbReference>
<protein>
    <submittedName>
        <fullName evidence="2">Uncharacterized protein</fullName>
    </submittedName>
</protein>
<dbReference type="GeneID" id="6504588"/>
<dbReference type="HOGENOM" id="CLU_1435809_0_0_1"/>
<dbReference type="EMBL" id="CH902624">
    <property type="protein sequence ID" value="EDV33031.1"/>
    <property type="molecule type" value="Genomic_DNA"/>
</dbReference>
<keyword evidence="3" id="KW-1185">Reference proteome</keyword>
<name>B3MUW6_DROAN</name>
<evidence type="ECO:0000313" key="2">
    <source>
        <dbReference type="EMBL" id="EDV33031.1"/>
    </source>
</evidence>
<dbReference type="KEGG" id="dan:6504588"/>
<feature type="region of interest" description="Disordered" evidence="1">
    <location>
        <begin position="136"/>
        <end position="189"/>
    </location>
</feature>
<evidence type="ECO:0000313" key="3">
    <source>
        <dbReference type="Proteomes" id="UP000007801"/>
    </source>
</evidence>
<feature type="region of interest" description="Disordered" evidence="1">
    <location>
        <begin position="1"/>
        <end position="31"/>
    </location>
</feature>
<organism evidence="2 3">
    <name type="scientific">Drosophila ananassae</name>
    <name type="common">Fruit fly</name>
    <dbReference type="NCBI Taxonomy" id="7217"/>
    <lineage>
        <taxon>Eukaryota</taxon>
        <taxon>Metazoa</taxon>
        <taxon>Ecdysozoa</taxon>
        <taxon>Arthropoda</taxon>
        <taxon>Hexapoda</taxon>
        <taxon>Insecta</taxon>
        <taxon>Pterygota</taxon>
        <taxon>Neoptera</taxon>
        <taxon>Endopterygota</taxon>
        <taxon>Diptera</taxon>
        <taxon>Brachycera</taxon>
        <taxon>Muscomorpha</taxon>
        <taxon>Ephydroidea</taxon>
        <taxon>Drosophilidae</taxon>
        <taxon>Drosophila</taxon>
        <taxon>Sophophora</taxon>
    </lineage>
</organism>
<reference evidence="2 3" key="1">
    <citation type="journal article" date="2007" name="Nature">
        <title>Evolution of genes and genomes on the Drosophila phylogeny.</title>
        <authorList>
            <consortium name="Drosophila 12 Genomes Consortium"/>
            <person name="Clark A.G."/>
            <person name="Eisen M.B."/>
            <person name="Smith D.R."/>
            <person name="Bergman C.M."/>
            <person name="Oliver B."/>
            <person name="Markow T.A."/>
            <person name="Kaufman T.C."/>
            <person name="Kellis M."/>
            <person name="Gelbart W."/>
            <person name="Iyer V.N."/>
            <person name="Pollard D.A."/>
            <person name="Sackton T.B."/>
            <person name="Larracuente A.M."/>
            <person name="Singh N.D."/>
            <person name="Abad J.P."/>
            <person name="Abt D.N."/>
            <person name="Adryan B."/>
            <person name="Aguade M."/>
            <person name="Akashi H."/>
            <person name="Anderson W.W."/>
            <person name="Aquadro C.F."/>
            <person name="Ardell D.H."/>
            <person name="Arguello R."/>
            <person name="Artieri C.G."/>
            <person name="Barbash D.A."/>
            <person name="Barker D."/>
            <person name="Barsanti P."/>
            <person name="Batterham P."/>
            <person name="Batzoglou S."/>
            <person name="Begun D."/>
            <person name="Bhutkar A."/>
            <person name="Blanco E."/>
            <person name="Bosak S.A."/>
            <person name="Bradley R.K."/>
            <person name="Brand A.D."/>
            <person name="Brent M.R."/>
            <person name="Brooks A.N."/>
            <person name="Brown R.H."/>
            <person name="Butlin R.K."/>
            <person name="Caggese C."/>
            <person name="Calvi B.R."/>
            <person name="Bernardo de Carvalho A."/>
            <person name="Caspi A."/>
            <person name="Castrezana S."/>
            <person name="Celniker S.E."/>
            <person name="Chang J.L."/>
            <person name="Chapple C."/>
            <person name="Chatterji S."/>
            <person name="Chinwalla A."/>
            <person name="Civetta A."/>
            <person name="Clifton S.W."/>
            <person name="Comeron J.M."/>
            <person name="Costello J.C."/>
            <person name="Coyne J.A."/>
            <person name="Daub J."/>
            <person name="David R.G."/>
            <person name="Delcher A.L."/>
            <person name="Delehaunty K."/>
            <person name="Do C.B."/>
            <person name="Ebling H."/>
            <person name="Edwards K."/>
            <person name="Eickbush T."/>
            <person name="Evans J.D."/>
            <person name="Filipski A."/>
            <person name="Findeiss S."/>
            <person name="Freyhult E."/>
            <person name="Fulton L."/>
            <person name="Fulton R."/>
            <person name="Garcia A.C."/>
            <person name="Gardiner A."/>
            <person name="Garfield D.A."/>
            <person name="Garvin B.E."/>
            <person name="Gibson G."/>
            <person name="Gilbert D."/>
            <person name="Gnerre S."/>
            <person name="Godfrey J."/>
            <person name="Good R."/>
            <person name="Gotea V."/>
            <person name="Gravely B."/>
            <person name="Greenberg A.J."/>
            <person name="Griffiths-Jones S."/>
            <person name="Gross S."/>
            <person name="Guigo R."/>
            <person name="Gustafson E.A."/>
            <person name="Haerty W."/>
            <person name="Hahn M.W."/>
            <person name="Halligan D.L."/>
            <person name="Halpern A.L."/>
            <person name="Halter G.M."/>
            <person name="Han M.V."/>
            <person name="Heger A."/>
            <person name="Hillier L."/>
            <person name="Hinrichs A.S."/>
            <person name="Holmes I."/>
            <person name="Hoskins R.A."/>
            <person name="Hubisz M.J."/>
            <person name="Hultmark D."/>
            <person name="Huntley M.A."/>
            <person name="Jaffe D.B."/>
            <person name="Jagadeeshan S."/>
            <person name="Jeck W.R."/>
            <person name="Johnson J."/>
            <person name="Jones C.D."/>
            <person name="Jordan W.C."/>
            <person name="Karpen G.H."/>
            <person name="Kataoka E."/>
            <person name="Keightley P.D."/>
            <person name="Kheradpour P."/>
            <person name="Kirkness E.F."/>
            <person name="Koerich L.B."/>
            <person name="Kristiansen K."/>
            <person name="Kudrna D."/>
            <person name="Kulathinal R.J."/>
            <person name="Kumar S."/>
            <person name="Kwok R."/>
            <person name="Lander E."/>
            <person name="Langley C.H."/>
            <person name="Lapoint R."/>
            <person name="Lazzaro B.P."/>
            <person name="Lee S.J."/>
            <person name="Levesque L."/>
            <person name="Li R."/>
            <person name="Lin C.F."/>
            <person name="Lin M.F."/>
            <person name="Lindblad-Toh K."/>
            <person name="Llopart A."/>
            <person name="Long M."/>
            <person name="Low L."/>
            <person name="Lozovsky E."/>
            <person name="Lu J."/>
            <person name="Luo M."/>
            <person name="Machado C.A."/>
            <person name="Makalowski W."/>
            <person name="Marzo M."/>
            <person name="Matsuda M."/>
            <person name="Matzkin L."/>
            <person name="McAllister B."/>
            <person name="McBride C.S."/>
            <person name="McKernan B."/>
            <person name="McKernan K."/>
            <person name="Mendez-Lago M."/>
            <person name="Minx P."/>
            <person name="Mollenhauer M.U."/>
            <person name="Montooth K."/>
            <person name="Mount S.M."/>
            <person name="Mu X."/>
            <person name="Myers E."/>
            <person name="Negre B."/>
            <person name="Newfeld S."/>
            <person name="Nielsen R."/>
            <person name="Noor M.A."/>
            <person name="O'Grady P."/>
            <person name="Pachter L."/>
            <person name="Papaceit M."/>
            <person name="Parisi M.J."/>
            <person name="Parisi M."/>
            <person name="Parts L."/>
            <person name="Pedersen J.S."/>
            <person name="Pesole G."/>
            <person name="Phillippy A.M."/>
            <person name="Ponting C.P."/>
            <person name="Pop M."/>
            <person name="Porcelli D."/>
            <person name="Powell J.R."/>
            <person name="Prohaska S."/>
            <person name="Pruitt K."/>
            <person name="Puig M."/>
            <person name="Quesneville H."/>
            <person name="Ram K.R."/>
            <person name="Rand D."/>
            <person name="Rasmussen M.D."/>
            <person name="Reed L.K."/>
            <person name="Reenan R."/>
            <person name="Reily A."/>
            <person name="Remington K.A."/>
            <person name="Rieger T.T."/>
            <person name="Ritchie M.G."/>
            <person name="Robin C."/>
            <person name="Rogers Y.H."/>
            <person name="Rohde C."/>
            <person name="Rozas J."/>
            <person name="Rubenfield M.J."/>
            <person name="Ruiz A."/>
            <person name="Russo S."/>
            <person name="Salzberg S.L."/>
            <person name="Sanchez-Gracia A."/>
            <person name="Saranga D.J."/>
            <person name="Sato H."/>
            <person name="Schaeffer S.W."/>
            <person name="Schatz M.C."/>
            <person name="Schlenke T."/>
            <person name="Schwartz R."/>
            <person name="Segarra C."/>
            <person name="Singh R.S."/>
            <person name="Sirot L."/>
            <person name="Sirota M."/>
            <person name="Sisneros N.B."/>
            <person name="Smith C.D."/>
            <person name="Smith T.F."/>
            <person name="Spieth J."/>
            <person name="Stage D.E."/>
            <person name="Stark A."/>
            <person name="Stephan W."/>
            <person name="Strausberg R.L."/>
            <person name="Strempel S."/>
            <person name="Sturgill D."/>
            <person name="Sutton G."/>
            <person name="Sutton G.G."/>
            <person name="Tao W."/>
            <person name="Teichmann S."/>
            <person name="Tobari Y.N."/>
            <person name="Tomimura Y."/>
            <person name="Tsolas J.M."/>
            <person name="Valente V.L."/>
            <person name="Venter E."/>
            <person name="Venter J.C."/>
            <person name="Vicario S."/>
            <person name="Vieira F.G."/>
            <person name="Vilella A.J."/>
            <person name="Villasante A."/>
            <person name="Walenz B."/>
            <person name="Wang J."/>
            <person name="Wasserman M."/>
            <person name="Watts T."/>
            <person name="Wilson D."/>
            <person name="Wilson R.K."/>
            <person name="Wing R.A."/>
            <person name="Wolfner M.F."/>
            <person name="Wong A."/>
            <person name="Wong G.K."/>
            <person name="Wu C.I."/>
            <person name="Wu G."/>
            <person name="Yamamoto D."/>
            <person name="Yang H.P."/>
            <person name="Yang S.P."/>
            <person name="Yorke J.A."/>
            <person name="Yoshida K."/>
            <person name="Zdobnov E."/>
            <person name="Zhang P."/>
            <person name="Zhang Y."/>
            <person name="Zimin A.V."/>
            <person name="Baldwin J."/>
            <person name="Abdouelleil A."/>
            <person name="Abdulkadir J."/>
            <person name="Abebe A."/>
            <person name="Abera B."/>
            <person name="Abreu J."/>
            <person name="Acer S.C."/>
            <person name="Aftuck L."/>
            <person name="Alexander A."/>
            <person name="An P."/>
            <person name="Anderson E."/>
            <person name="Anderson S."/>
            <person name="Arachi H."/>
            <person name="Azer M."/>
            <person name="Bachantsang P."/>
            <person name="Barry A."/>
            <person name="Bayul T."/>
            <person name="Berlin A."/>
            <person name="Bessette D."/>
            <person name="Bloom T."/>
            <person name="Blye J."/>
            <person name="Boguslavskiy L."/>
            <person name="Bonnet C."/>
            <person name="Boukhgalter B."/>
            <person name="Bourzgui I."/>
            <person name="Brown A."/>
            <person name="Cahill P."/>
            <person name="Channer S."/>
            <person name="Cheshatsang Y."/>
            <person name="Chuda L."/>
            <person name="Citroen M."/>
            <person name="Collymore A."/>
            <person name="Cooke P."/>
            <person name="Costello M."/>
            <person name="D'Aco K."/>
            <person name="Daza R."/>
            <person name="De Haan G."/>
            <person name="DeGray S."/>
            <person name="DeMaso C."/>
            <person name="Dhargay N."/>
            <person name="Dooley K."/>
            <person name="Dooley E."/>
            <person name="Doricent M."/>
            <person name="Dorje P."/>
            <person name="Dorjee K."/>
            <person name="Dupes A."/>
            <person name="Elong R."/>
            <person name="Falk J."/>
            <person name="Farina A."/>
            <person name="Faro S."/>
            <person name="Ferguson D."/>
            <person name="Fisher S."/>
            <person name="Foley C.D."/>
            <person name="Franke A."/>
            <person name="Friedrich D."/>
            <person name="Gadbois L."/>
            <person name="Gearin G."/>
            <person name="Gearin C.R."/>
            <person name="Giannoukos G."/>
            <person name="Goode T."/>
            <person name="Graham J."/>
            <person name="Grandbois E."/>
            <person name="Grewal S."/>
            <person name="Gyaltsen K."/>
            <person name="Hafez N."/>
            <person name="Hagos B."/>
            <person name="Hall J."/>
            <person name="Henson C."/>
            <person name="Hollinger A."/>
            <person name="Honan T."/>
            <person name="Huard M.D."/>
            <person name="Hughes L."/>
            <person name="Hurhula B."/>
            <person name="Husby M.E."/>
            <person name="Kamat A."/>
            <person name="Kanga B."/>
            <person name="Kashin S."/>
            <person name="Khazanovich D."/>
            <person name="Kisner P."/>
            <person name="Lance K."/>
            <person name="Lara M."/>
            <person name="Lee W."/>
            <person name="Lennon N."/>
            <person name="Letendre F."/>
            <person name="LeVine R."/>
            <person name="Lipovsky A."/>
            <person name="Liu X."/>
            <person name="Liu J."/>
            <person name="Liu S."/>
            <person name="Lokyitsang T."/>
            <person name="Lokyitsang Y."/>
            <person name="Lubonja R."/>
            <person name="Lui A."/>
            <person name="MacDonald P."/>
            <person name="Magnisalis V."/>
            <person name="Maru K."/>
            <person name="Matthews C."/>
            <person name="McCusker W."/>
            <person name="McDonough S."/>
            <person name="Mehta T."/>
            <person name="Meldrim J."/>
            <person name="Meneus L."/>
            <person name="Mihai O."/>
            <person name="Mihalev A."/>
            <person name="Mihova T."/>
            <person name="Mittelman R."/>
            <person name="Mlenga V."/>
            <person name="Montmayeur A."/>
            <person name="Mulrain L."/>
            <person name="Navidi A."/>
            <person name="Naylor J."/>
            <person name="Negash T."/>
            <person name="Nguyen T."/>
            <person name="Nguyen N."/>
            <person name="Nicol R."/>
            <person name="Norbu C."/>
            <person name="Norbu N."/>
            <person name="Novod N."/>
            <person name="O'Neill B."/>
            <person name="Osman S."/>
            <person name="Markiewicz E."/>
            <person name="Oyono O.L."/>
            <person name="Patti C."/>
            <person name="Phunkhang P."/>
            <person name="Pierre F."/>
            <person name="Priest M."/>
            <person name="Raghuraman S."/>
            <person name="Rege F."/>
            <person name="Reyes R."/>
            <person name="Rise C."/>
            <person name="Rogov P."/>
            <person name="Ross K."/>
            <person name="Ryan E."/>
            <person name="Settipalli S."/>
            <person name="Shea T."/>
            <person name="Sherpa N."/>
            <person name="Shi L."/>
            <person name="Shih D."/>
            <person name="Sparrow T."/>
            <person name="Spaulding J."/>
            <person name="Stalker J."/>
            <person name="Stange-Thomann N."/>
            <person name="Stavropoulos S."/>
            <person name="Stone C."/>
            <person name="Strader C."/>
            <person name="Tesfaye S."/>
            <person name="Thomson T."/>
            <person name="Thoulutsang Y."/>
            <person name="Thoulutsang D."/>
            <person name="Topham K."/>
            <person name="Topping I."/>
            <person name="Tsamla T."/>
            <person name="Vassiliev H."/>
            <person name="Vo A."/>
            <person name="Wangchuk T."/>
            <person name="Wangdi T."/>
            <person name="Weiand M."/>
            <person name="Wilkinson J."/>
            <person name="Wilson A."/>
            <person name="Yadav S."/>
            <person name="Young G."/>
            <person name="Yu Q."/>
            <person name="Zembek L."/>
            <person name="Zhong D."/>
            <person name="Zimmer A."/>
            <person name="Zwirko Z."/>
            <person name="Jaffe D.B."/>
            <person name="Alvarez P."/>
            <person name="Brockman W."/>
            <person name="Butler J."/>
            <person name="Chin C."/>
            <person name="Gnerre S."/>
            <person name="Grabherr M."/>
            <person name="Kleber M."/>
            <person name="Mauceli E."/>
            <person name="MacCallum I."/>
        </authorList>
    </citation>
    <scope>NUCLEOTIDE SEQUENCE [LARGE SCALE GENOMIC DNA]</scope>
    <source>
        <strain evidence="3">Tucson 14024-0371.13</strain>
    </source>
</reference>